<feature type="binding site" evidence="1">
    <location>
        <position position="26"/>
    </location>
    <ligand>
        <name>Zn(2+)</name>
        <dbReference type="ChEBI" id="CHEBI:29105"/>
    </ligand>
</feature>
<reference evidence="3 4" key="1">
    <citation type="journal article" date="2019" name="Int. J. Syst. Evol. Microbiol.">
        <title>The Global Catalogue of Microorganisms (GCM) 10K type strain sequencing project: providing services to taxonomists for standard genome sequencing and annotation.</title>
        <authorList>
            <consortium name="The Broad Institute Genomics Platform"/>
            <consortium name="The Broad Institute Genome Sequencing Center for Infectious Disease"/>
            <person name="Wu L."/>
            <person name="Ma J."/>
        </authorList>
    </citation>
    <scope>NUCLEOTIDE SEQUENCE [LARGE SCALE GENOMIC DNA]</scope>
    <source>
        <strain evidence="3 4">JCM 14162</strain>
    </source>
</reference>
<sequence length="112" mass="12131">MLTCSFCGLEAKSVSALLAGPEVNICDRCIDVGVRTIATRDALEQPDRSSPVLEKIGDEALLHEMAATSKLVDKARDRLQSQIRELRHNGVDWTAIGAALGVSHQTAQERFG</sequence>
<evidence type="ECO:0000259" key="2">
    <source>
        <dbReference type="PROSITE" id="PS51902"/>
    </source>
</evidence>
<keyword evidence="1" id="KW-0143">Chaperone</keyword>
<feature type="binding site" evidence="1">
    <location>
        <position position="29"/>
    </location>
    <ligand>
        <name>Zn(2+)</name>
        <dbReference type="ChEBI" id="CHEBI:29105"/>
    </ligand>
</feature>
<feature type="binding site" evidence="1">
    <location>
        <position position="4"/>
    </location>
    <ligand>
        <name>Zn(2+)</name>
        <dbReference type="ChEBI" id="CHEBI:29105"/>
    </ligand>
</feature>
<keyword evidence="4" id="KW-1185">Reference proteome</keyword>
<dbReference type="InterPro" id="IPR038366">
    <property type="entry name" value="Znf_CppX_C4_sf"/>
</dbReference>
<keyword evidence="1" id="KW-0479">Metal-binding</keyword>
<protein>
    <recommendedName>
        <fullName evidence="2">ClpX-type ZB domain-containing protein</fullName>
    </recommendedName>
</protein>
<comment type="similarity">
    <text evidence="1">Belongs to the ClpX chaperone family.</text>
</comment>
<dbReference type="Proteomes" id="UP001500713">
    <property type="component" value="Unassembled WGS sequence"/>
</dbReference>
<feature type="domain" description="ClpX-type ZB" evidence="2">
    <location>
        <begin position="1"/>
        <end position="45"/>
    </location>
</feature>
<evidence type="ECO:0000256" key="1">
    <source>
        <dbReference type="PROSITE-ProRule" id="PRU01250"/>
    </source>
</evidence>
<dbReference type="Gene3D" id="6.20.220.10">
    <property type="entry name" value="ClpX chaperone, C4-type zinc finger domain"/>
    <property type="match status" value="1"/>
</dbReference>
<dbReference type="EMBL" id="BAAAEM010000002">
    <property type="protein sequence ID" value="GAA0479153.1"/>
    <property type="molecule type" value="Genomic_DNA"/>
</dbReference>
<accession>A0ABN1AL42</accession>
<proteinExistence type="inferred from homology"/>
<evidence type="ECO:0000313" key="4">
    <source>
        <dbReference type="Proteomes" id="UP001500713"/>
    </source>
</evidence>
<dbReference type="Pfam" id="PF06689">
    <property type="entry name" value="zf-C4_ClpX"/>
    <property type="match status" value="1"/>
</dbReference>
<dbReference type="PROSITE" id="PS51902">
    <property type="entry name" value="CLPX_ZB"/>
    <property type="match status" value="1"/>
</dbReference>
<comment type="caution">
    <text evidence="3">The sequence shown here is derived from an EMBL/GenBank/DDBJ whole genome shotgun (WGS) entry which is preliminary data.</text>
</comment>
<dbReference type="InterPro" id="IPR010603">
    <property type="entry name" value="Znf_CppX_C4"/>
</dbReference>
<feature type="binding site" evidence="1">
    <location>
        <position position="7"/>
    </location>
    <ligand>
        <name>Zn(2+)</name>
        <dbReference type="ChEBI" id="CHEBI:29105"/>
    </ligand>
</feature>
<dbReference type="SMART" id="SM00994">
    <property type="entry name" value="zf-C4_ClpX"/>
    <property type="match status" value="1"/>
</dbReference>
<dbReference type="RefSeq" id="WP_229954537.1">
    <property type="nucleotide sequence ID" value="NZ_BAAAEM010000002.1"/>
</dbReference>
<name>A0ABN1AL42_9SPHN</name>
<gene>
    <name evidence="3" type="ORF">GCM10009096_21460</name>
</gene>
<dbReference type="SUPFAM" id="SSF57716">
    <property type="entry name" value="Glucocorticoid receptor-like (DNA-binding domain)"/>
    <property type="match status" value="1"/>
</dbReference>
<keyword evidence="1" id="KW-0862">Zinc</keyword>
<evidence type="ECO:0000313" key="3">
    <source>
        <dbReference type="EMBL" id="GAA0479153.1"/>
    </source>
</evidence>
<organism evidence="3 4">
    <name type="scientific">Parasphingorhabdus litoris</name>
    <dbReference type="NCBI Taxonomy" id="394733"/>
    <lineage>
        <taxon>Bacteria</taxon>
        <taxon>Pseudomonadati</taxon>
        <taxon>Pseudomonadota</taxon>
        <taxon>Alphaproteobacteria</taxon>
        <taxon>Sphingomonadales</taxon>
        <taxon>Sphingomonadaceae</taxon>
        <taxon>Parasphingorhabdus</taxon>
    </lineage>
</organism>
<dbReference type="InterPro" id="IPR059188">
    <property type="entry name" value="Znf_CLPX-like"/>
</dbReference>